<organism evidence="2 3">
    <name type="scientific">Tanacetum coccineum</name>
    <dbReference type="NCBI Taxonomy" id="301880"/>
    <lineage>
        <taxon>Eukaryota</taxon>
        <taxon>Viridiplantae</taxon>
        <taxon>Streptophyta</taxon>
        <taxon>Embryophyta</taxon>
        <taxon>Tracheophyta</taxon>
        <taxon>Spermatophyta</taxon>
        <taxon>Magnoliopsida</taxon>
        <taxon>eudicotyledons</taxon>
        <taxon>Gunneridae</taxon>
        <taxon>Pentapetalae</taxon>
        <taxon>asterids</taxon>
        <taxon>campanulids</taxon>
        <taxon>Asterales</taxon>
        <taxon>Asteraceae</taxon>
        <taxon>Asteroideae</taxon>
        <taxon>Anthemideae</taxon>
        <taxon>Anthemidinae</taxon>
        <taxon>Tanacetum</taxon>
    </lineage>
</organism>
<evidence type="ECO:0000256" key="1">
    <source>
        <dbReference type="SAM" id="MobiDB-lite"/>
    </source>
</evidence>
<evidence type="ECO:0000313" key="3">
    <source>
        <dbReference type="Proteomes" id="UP001151760"/>
    </source>
</evidence>
<sequence length="313" mass="36927">MLAEKGDLDNSTSNVLIPLDSWTRGLLVYKLPLSVRMTKVIKGEFGKIKDVKVEDVSLTCDTPLEVFNNEVSRLSGMDDDLFTYEVEVVNIPCDSKMDDDSEHEADDDIGDDEVELTDEESSDDMDEVAEVFRIDTNLFNFETPMCKAFNEFNYLLQIDPDILTKDIEGFKTYEDYKNDWIYEWNKDVPWVDEKPWTNAGELTLLETSSIIRITNEDYDESRYEQKRRWNIYTNYDDAYEDNDREELCEVHEPPVCNVRRYMMIKYSFNNDEEYVAVKEDEYDDLTVTRKEACRAYQEIFRIMNEGWMVTRAE</sequence>
<name>A0ABQ5E157_9ASTR</name>
<dbReference type="Proteomes" id="UP001151760">
    <property type="component" value="Unassembled WGS sequence"/>
</dbReference>
<proteinExistence type="predicted"/>
<reference evidence="2" key="1">
    <citation type="journal article" date="2022" name="Int. J. Mol. Sci.">
        <title>Draft Genome of Tanacetum Coccineum: Genomic Comparison of Closely Related Tanacetum-Family Plants.</title>
        <authorList>
            <person name="Yamashiro T."/>
            <person name="Shiraishi A."/>
            <person name="Nakayama K."/>
            <person name="Satake H."/>
        </authorList>
    </citation>
    <scope>NUCLEOTIDE SEQUENCE</scope>
</reference>
<keyword evidence="3" id="KW-1185">Reference proteome</keyword>
<dbReference type="EMBL" id="BQNB010015790">
    <property type="protein sequence ID" value="GJT44173.1"/>
    <property type="molecule type" value="Genomic_DNA"/>
</dbReference>
<comment type="caution">
    <text evidence="2">The sequence shown here is derived from an EMBL/GenBank/DDBJ whole genome shotgun (WGS) entry which is preliminary data.</text>
</comment>
<accession>A0ABQ5E157</accession>
<reference evidence="2" key="2">
    <citation type="submission" date="2022-01" db="EMBL/GenBank/DDBJ databases">
        <authorList>
            <person name="Yamashiro T."/>
            <person name="Shiraishi A."/>
            <person name="Satake H."/>
            <person name="Nakayama K."/>
        </authorList>
    </citation>
    <scope>NUCLEOTIDE SEQUENCE</scope>
</reference>
<evidence type="ECO:0000313" key="2">
    <source>
        <dbReference type="EMBL" id="GJT44173.1"/>
    </source>
</evidence>
<gene>
    <name evidence="2" type="ORF">Tco_0952888</name>
</gene>
<feature type="compositionally biased region" description="Acidic residues" evidence="1">
    <location>
        <begin position="97"/>
        <end position="122"/>
    </location>
</feature>
<protein>
    <submittedName>
        <fullName evidence="2">Uncharacterized protein</fullName>
    </submittedName>
</protein>
<feature type="region of interest" description="Disordered" evidence="1">
    <location>
        <begin position="95"/>
        <end position="122"/>
    </location>
</feature>